<comment type="caution">
    <text evidence="1">The sequence shown here is derived from an EMBL/GenBank/DDBJ whole genome shotgun (WGS) entry which is preliminary data.</text>
</comment>
<protein>
    <submittedName>
        <fullName evidence="1">Uncharacterized protein</fullName>
    </submittedName>
</protein>
<dbReference type="Proteomes" id="UP000224567">
    <property type="component" value="Unassembled WGS sequence"/>
</dbReference>
<organism evidence="1 2">
    <name type="scientific">Capsicum baccatum</name>
    <name type="common">Peruvian pepper</name>
    <dbReference type="NCBI Taxonomy" id="33114"/>
    <lineage>
        <taxon>Eukaryota</taxon>
        <taxon>Viridiplantae</taxon>
        <taxon>Streptophyta</taxon>
        <taxon>Embryophyta</taxon>
        <taxon>Tracheophyta</taxon>
        <taxon>Spermatophyta</taxon>
        <taxon>Magnoliopsida</taxon>
        <taxon>eudicotyledons</taxon>
        <taxon>Gunneridae</taxon>
        <taxon>Pentapetalae</taxon>
        <taxon>asterids</taxon>
        <taxon>lamiids</taxon>
        <taxon>Solanales</taxon>
        <taxon>Solanaceae</taxon>
        <taxon>Solanoideae</taxon>
        <taxon>Capsiceae</taxon>
        <taxon>Capsicum</taxon>
    </lineage>
</organism>
<sequence>MWSLIVLPRSSIFDDKAGIGSSESFVKLVSWYNNGWGYKYALSSLNLSSLLPAAVIPNSKKEELKMQTNSSYSINR</sequence>
<dbReference type="Gene3D" id="3.30.360.10">
    <property type="entry name" value="Dihydrodipicolinate Reductase, domain 2"/>
    <property type="match status" value="1"/>
</dbReference>
<keyword evidence="2" id="KW-1185">Reference proteome</keyword>
<dbReference type="AlphaFoldDB" id="A0A2G2WG58"/>
<reference evidence="1 2" key="1">
    <citation type="journal article" date="2017" name="Genome Biol.">
        <title>New reference genome sequences of hot pepper reveal the massive evolution of plant disease-resistance genes by retroduplication.</title>
        <authorList>
            <person name="Kim S."/>
            <person name="Park J."/>
            <person name="Yeom S.I."/>
            <person name="Kim Y.M."/>
            <person name="Seo E."/>
            <person name="Kim K.T."/>
            <person name="Kim M.S."/>
            <person name="Lee J.M."/>
            <person name="Cheong K."/>
            <person name="Shin H.S."/>
            <person name="Kim S.B."/>
            <person name="Han K."/>
            <person name="Lee J."/>
            <person name="Park M."/>
            <person name="Lee H.A."/>
            <person name="Lee H.Y."/>
            <person name="Lee Y."/>
            <person name="Oh S."/>
            <person name="Lee J.H."/>
            <person name="Choi E."/>
            <person name="Choi E."/>
            <person name="Lee S.E."/>
            <person name="Jeon J."/>
            <person name="Kim H."/>
            <person name="Choi G."/>
            <person name="Song H."/>
            <person name="Lee J."/>
            <person name="Lee S.C."/>
            <person name="Kwon J.K."/>
            <person name="Lee H.Y."/>
            <person name="Koo N."/>
            <person name="Hong Y."/>
            <person name="Kim R.W."/>
            <person name="Kang W.H."/>
            <person name="Huh J.H."/>
            <person name="Kang B.C."/>
            <person name="Yang T.J."/>
            <person name="Lee Y.H."/>
            <person name="Bennetzen J.L."/>
            <person name="Choi D."/>
        </authorList>
    </citation>
    <scope>NUCLEOTIDE SEQUENCE [LARGE SCALE GENOMIC DNA]</scope>
    <source>
        <strain evidence="2">cv. PBC81</strain>
    </source>
</reference>
<reference evidence="2" key="2">
    <citation type="journal article" date="2017" name="J. Anim. Genet.">
        <title>Multiple reference genome sequences of hot pepper reveal the massive evolution of plant disease resistance genes by retroduplication.</title>
        <authorList>
            <person name="Kim S."/>
            <person name="Park J."/>
            <person name="Yeom S.-I."/>
            <person name="Kim Y.-M."/>
            <person name="Seo E."/>
            <person name="Kim K.-T."/>
            <person name="Kim M.-S."/>
            <person name="Lee J.M."/>
            <person name="Cheong K."/>
            <person name="Shin H.-S."/>
            <person name="Kim S.-B."/>
            <person name="Han K."/>
            <person name="Lee J."/>
            <person name="Park M."/>
            <person name="Lee H.-A."/>
            <person name="Lee H.-Y."/>
            <person name="Lee Y."/>
            <person name="Oh S."/>
            <person name="Lee J.H."/>
            <person name="Choi E."/>
            <person name="Choi E."/>
            <person name="Lee S.E."/>
            <person name="Jeon J."/>
            <person name="Kim H."/>
            <person name="Choi G."/>
            <person name="Song H."/>
            <person name="Lee J."/>
            <person name="Lee S.-C."/>
            <person name="Kwon J.-K."/>
            <person name="Lee H.-Y."/>
            <person name="Koo N."/>
            <person name="Hong Y."/>
            <person name="Kim R.W."/>
            <person name="Kang W.-H."/>
            <person name="Huh J.H."/>
            <person name="Kang B.-C."/>
            <person name="Yang T.-J."/>
            <person name="Lee Y.-H."/>
            <person name="Bennetzen J.L."/>
            <person name="Choi D."/>
        </authorList>
    </citation>
    <scope>NUCLEOTIDE SEQUENCE [LARGE SCALE GENOMIC DNA]</scope>
    <source>
        <strain evidence="2">cv. PBC81</strain>
    </source>
</reference>
<name>A0A2G2WG58_CAPBA</name>
<accession>A0A2G2WG58</accession>
<dbReference type="OrthoDB" id="1735609at2759"/>
<evidence type="ECO:0000313" key="1">
    <source>
        <dbReference type="EMBL" id="PHT44120.1"/>
    </source>
</evidence>
<proteinExistence type="predicted"/>
<gene>
    <name evidence="1" type="ORF">CQW23_18145</name>
</gene>
<evidence type="ECO:0000313" key="2">
    <source>
        <dbReference type="Proteomes" id="UP000224567"/>
    </source>
</evidence>
<dbReference type="STRING" id="33114.A0A2G2WG58"/>
<dbReference type="EMBL" id="MLFT02000007">
    <property type="protein sequence ID" value="PHT44120.1"/>
    <property type="molecule type" value="Genomic_DNA"/>
</dbReference>